<feature type="compositionally biased region" description="Basic residues" evidence="1">
    <location>
        <begin position="660"/>
        <end position="670"/>
    </location>
</feature>
<dbReference type="Gene3D" id="1.20.1050.80">
    <property type="entry name" value="VPS9 domain"/>
    <property type="match status" value="1"/>
</dbReference>
<feature type="compositionally biased region" description="Polar residues" evidence="1">
    <location>
        <begin position="594"/>
        <end position="611"/>
    </location>
</feature>
<dbReference type="SUPFAM" id="SSF109993">
    <property type="entry name" value="VPS9 domain"/>
    <property type="match status" value="1"/>
</dbReference>
<organism evidence="2 3">
    <name type="scientific">Hyalella azteca</name>
    <name type="common">Amphipod</name>
    <dbReference type="NCBI Taxonomy" id="294128"/>
    <lineage>
        <taxon>Eukaryota</taxon>
        <taxon>Metazoa</taxon>
        <taxon>Ecdysozoa</taxon>
        <taxon>Arthropoda</taxon>
        <taxon>Crustacea</taxon>
        <taxon>Multicrustacea</taxon>
        <taxon>Malacostraca</taxon>
        <taxon>Eumalacostraca</taxon>
        <taxon>Peracarida</taxon>
        <taxon>Amphipoda</taxon>
        <taxon>Senticaudata</taxon>
        <taxon>Talitrida</taxon>
        <taxon>Talitroidea</taxon>
        <taxon>Hyalellidae</taxon>
        <taxon>Hyalella</taxon>
    </lineage>
</organism>
<dbReference type="RefSeq" id="XP_018022422.1">
    <property type="nucleotide sequence ID" value="XM_018166933.2"/>
</dbReference>
<dbReference type="GeneID" id="108678485"/>
<dbReference type="Proteomes" id="UP000694843">
    <property type="component" value="Unplaced"/>
</dbReference>
<dbReference type="KEGG" id="hazt:108678485"/>
<dbReference type="GO" id="GO:0005770">
    <property type="term" value="C:late endosome"/>
    <property type="evidence" value="ECO:0007669"/>
    <property type="project" value="TreeGrafter"/>
</dbReference>
<dbReference type="GO" id="GO:0005085">
    <property type="term" value="F:guanyl-nucleotide exchange factor activity"/>
    <property type="evidence" value="ECO:0007669"/>
    <property type="project" value="TreeGrafter"/>
</dbReference>
<dbReference type="GO" id="GO:0097422">
    <property type="term" value="C:tubular endosome"/>
    <property type="evidence" value="ECO:0007669"/>
    <property type="project" value="TreeGrafter"/>
</dbReference>
<dbReference type="GO" id="GO:0005886">
    <property type="term" value="C:plasma membrane"/>
    <property type="evidence" value="ECO:0007669"/>
    <property type="project" value="TreeGrafter"/>
</dbReference>
<dbReference type="AlphaFoldDB" id="A0A8B7P9F3"/>
<evidence type="ECO:0000313" key="2">
    <source>
        <dbReference type="Proteomes" id="UP000694843"/>
    </source>
</evidence>
<dbReference type="GO" id="GO:0000149">
    <property type="term" value="F:SNARE binding"/>
    <property type="evidence" value="ECO:0007669"/>
    <property type="project" value="TreeGrafter"/>
</dbReference>
<dbReference type="InterPro" id="IPR051248">
    <property type="entry name" value="UPF0507/Ank_repeat_27"/>
</dbReference>
<reference evidence="3" key="1">
    <citation type="submission" date="2025-08" db="UniProtKB">
        <authorList>
            <consortium name="RefSeq"/>
        </authorList>
    </citation>
    <scope>IDENTIFICATION</scope>
    <source>
        <tissue evidence="3">Whole organism</tissue>
    </source>
</reference>
<dbReference type="PANTHER" id="PTHR24170:SF1">
    <property type="entry name" value="DOMAIN PROTEIN, PUTATIVE (AFU_ORTHOLOGUE AFUA_1G09870)-RELATED"/>
    <property type="match status" value="1"/>
</dbReference>
<dbReference type="OrthoDB" id="411646at2759"/>
<evidence type="ECO:0000313" key="3">
    <source>
        <dbReference type="RefSeq" id="XP_018022422.1"/>
    </source>
</evidence>
<sequence>MMQEQNMTNEVLLNNAFFLHLKKHYSKELKVWREPEWRICIPTSDALDSHEVFSQHFVECHALHQTSQLGVFTSLGCGKSITYELTENELVRHSHIYRGTSGGCNHEDEKHGRQSGVGLHTTRIPINDIYLETMEESLVHILVVSAVLDSTIEEETYFHTHLDSVRLTTNEEAEQFLNSFSSHQPVLDSVAARLHHWQAEAAASQPLQEMQTYLNDVLVDCWEDIIRRHSLDWQTNKIFQDLLYNALDFVVVGKCHSMLWWRIREKCGSMDDLVSLRLKHLRTACFTHSQLQLPELCEITTPAAVVELAALGNLESAIARLHSMHAAIELLQAHGKQARAELQSFKGSTADNERLSSVSEEEVLGLLTMAIIEAQCPHLVSNLYYTSHYVFSLPDNHPLRSSGNLVRTALKSIMQLDISEVLKTPTKPPIRKEMSLYDLMQVANAVEQRFERPRREEVGQSTPDISSLDLYYQQLTDRVQRSTMETSSIDLCPSVCFYSPISEASFNSPYSPLGSPVLPNRTAQAGLVNSIVEFFSAFPSSIRASLRRKQTERREAVASATVAEDSGNLASAEASKDDWVHGLTHGRRRHGGSLSPTSHRSPPESSQPHLRFSSLVNSNPALGVEETASMSDPHFLSALTSQASLSEDDERSSKSGSKFKSGKHVRGASS</sequence>
<dbReference type="GO" id="GO:0045022">
    <property type="term" value="P:early endosome to late endosome transport"/>
    <property type="evidence" value="ECO:0007669"/>
    <property type="project" value="TreeGrafter"/>
</dbReference>
<accession>A0A8B7P9F3</accession>
<feature type="region of interest" description="Disordered" evidence="1">
    <location>
        <begin position="558"/>
        <end position="611"/>
    </location>
</feature>
<proteinExistence type="predicted"/>
<feature type="region of interest" description="Disordered" evidence="1">
    <location>
        <begin position="640"/>
        <end position="670"/>
    </location>
</feature>
<dbReference type="GO" id="GO:0030133">
    <property type="term" value="C:transport vesicle"/>
    <property type="evidence" value="ECO:0007669"/>
    <property type="project" value="TreeGrafter"/>
</dbReference>
<evidence type="ECO:0000256" key="1">
    <source>
        <dbReference type="SAM" id="MobiDB-lite"/>
    </source>
</evidence>
<gene>
    <name evidence="3" type="primary">LOC108678485</name>
</gene>
<name>A0A8B7P9F3_HYAAZ</name>
<dbReference type="GO" id="GO:0005769">
    <property type="term" value="C:early endosome"/>
    <property type="evidence" value="ECO:0007669"/>
    <property type="project" value="TreeGrafter"/>
</dbReference>
<keyword evidence="2" id="KW-1185">Reference proteome</keyword>
<protein>
    <submittedName>
        <fullName evidence="3">Uncharacterized protein LOC108678485</fullName>
    </submittedName>
</protein>
<dbReference type="PANTHER" id="PTHR24170">
    <property type="entry name" value="ANKYRIN REPEAT DOMAIN-CONTAINING PROTEIN 27"/>
    <property type="match status" value="1"/>
</dbReference>
<dbReference type="InterPro" id="IPR037191">
    <property type="entry name" value="VPS9_dom_sf"/>
</dbReference>